<dbReference type="InterPro" id="IPR030659">
    <property type="entry name" value="SecY_CS"/>
</dbReference>
<keyword evidence="4" id="KW-0812">Transmembrane</keyword>
<dbReference type="PRINTS" id="PR00303">
    <property type="entry name" value="SECYTRNLCASE"/>
</dbReference>
<dbReference type="EMBL" id="ABVR01000036">
    <property type="protein sequence ID" value="EEG90951.1"/>
    <property type="molecule type" value="Genomic_DNA"/>
</dbReference>
<evidence type="ECO:0000256" key="1">
    <source>
        <dbReference type="ARBA" id="ARBA00004141"/>
    </source>
</evidence>
<dbReference type="Proteomes" id="UP000003793">
    <property type="component" value="Unassembled WGS sequence"/>
</dbReference>
<evidence type="ECO:0000256" key="2">
    <source>
        <dbReference type="ARBA" id="ARBA00005751"/>
    </source>
</evidence>
<reference evidence="10 11" key="1">
    <citation type="submission" date="2009-02" db="EMBL/GenBank/DDBJ databases">
        <authorList>
            <person name="Fulton L."/>
            <person name="Clifton S."/>
            <person name="Fulton B."/>
            <person name="Xu J."/>
            <person name="Minx P."/>
            <person name="Pepin K.H."/>
            <person name="Johnson M."/>
            <person name="Bhonagiri V."/>
            <person name="Nash W.E."/>
            <person name="Mardis E.R."/>
            <person name="Wilson R.K."/>
        </authorList>
    </citation>
    <scope>NUCLEOTIDE SEQUENCE [LARGE SCALE GENOMIC DNA]</scope>
    <source>
        <strain evidence="10 11">ATCC 27758</strain>
    </source>
</reference>
<evidence type="ECO:0000256" key="5">
    <source>
        <dbReference type="ARBA" id="ARBA00022927"/>
    </source>
</evidence>
<comment type="similarity">
    <text evidence="2 9">Belongs to the SecY/SEC61-alpha family.</text>
</comment>
<organism evidence="10 11">
    <name type="scientific">Coprococcus comes ATCC 27758</name>
    <dbReference type="NCBI Taxonomy" id="470146"/>
    <lineage>
        <taxon>Bacteria</taxon>
        <taxon>Bacillati</taxon>
        <taxon>Bacillota</taxon>
        <taxon>Clostridia</taxon>
        <taxon>Lachnospirales</taxon>
        <taxon>Lachnospiraceae</taxon>
        <taxon>Coprococcus</taxon>
    </lineage>
</organism>
<evidence type="ECO:0000313" key="10">
    <source>
        <dbReference type="EMBL" id="EEG90951.1"/>
    </source>
</evidence>
<gene>
    <name evidence="10" type="ORF">COPCOM_00802</name>
</gene>
<dbReference type="HOGENOM" id="CLU_1568075_0_0_9"/>
<dbReference type="InterPro" id="IPR023201">
    <property type="entry name" value="SecY_dom_sf"/>
</dbReference>
<sequence>MLFVVRLGSQLPTPGVDPTYIQNFFANQTGDSFNFFNAFTGGSFETMSIFALSITPYITSSIIIQLLTIAIPKLEEMQKEGEDGRKKLTALTRYVTVVLALIESTAMAVGFGRQGLLEKFNFVNATIVVLTLTAGSAFLMWIGERITEKEWEMVFLLSCSLTFYHAFQVI</sequence>
<proteinExistence type="inferred from homology"/>
<reference evidence="10 11" key="2">
    <citation type="submission" date="2009-03" db="EMBL/GenBank/DDBJ databases">
        <title>Draft genome sequence of Coprococcus comes (ATCC 27758).</title>
        <authorList>
            <person name="Sudarsanam P."/>
            <person name="Ley R."/>
            <person name="Guruge J."/>
            <person name="Turnbaugh P.J."/>
            <person name="Mahowald M."/>
            <person name="Liep D."/>
            <person name="Gordon J."/>
        </authorList>
    </citation>
    <scope>NUCLEOTIDE SEQUENCE [LARGE SCALE GENOMIC DNA]</scope>
    <source>
        <strain evidence="10 11">ATCC 27758</strain>
    </source>
</reference>
<evidence type="ECO:0000256" key="4">
    <source>
        <dbReference type="ARBA" id="ARBA00022692"/>
    </source>
</evidence>
<dbReference type="GO" id="GO:0016020">
    <property type="term" value="C:membrane"/>
    <property type="evidence" value="ECO:0007669"/>
    <property type="project" value="UniProtKB-SubCell"/>
</dbReference>
<keyword evidence="7" id="KW-0811">Translocation</keyword>
<evidence type="ECO:0000256" key="8">
    <source>
        <dbReference type="ARBA" id="ARBA00023136"/>
    </source>
</evidence>
<keyword evidence="8" id="KW-0472">Membrane</keyword>
<evidence type="ECO:0000313" key="11">
    <source>
        <dbReference type="Proteomes" id="UP000003793"/>
    </source>
</evidence>
<evidence type="ECO:0000256" key="9">
    <source>
        <dbReference type="RuleBase" id="RU004349"/>
    </source>
</evidence>
<protein>
    <submittedName>
        <fullName evidence="10">Putative preprotein translocase, SecY subunit</fullName>
    </submittedName>
</protein>
<comment type="caution">
    <text evidence="10">The sequence shown here is derived from an EMBL/GenBank/DDBJ whole genome shotgun (WGS) entry which is preliminary data.</text>
</comment>
<dbReference type="PANTHER" id="PTHR10906">
    <property type="entry name" value="SECY/SEC61-ALPHA FAMILY MEMBER"/>
    <property type="match status" value="1"/>
</dbReference>
<keyword evidence="3" id="KW-0813">Transport</keyword>
<comment type="subcellular location">
    <subcellularLocation>
        <location evidence="1">Membrane</location>
        <topology evidence="1">Multi-pass membrane protein</topology>
    </subcellularLocation>
</comment>
<dbReference type="GO" id="GO:0015031">
    <property type="term" value="P:protein transport"/>
    <property type="evidence" value="ECO:0007669"/>
    <property type="project" value="UniProtKB-KW"/>
</dbReference>
<dbReference type="SUPFAM" id="SSF103491">
    <property type="entry name" value="Preprotein translocase SecY subunit"/>
    <property type="match status" value="1"/>
</dbReference>
<evidence type="ECO:0000256" key="6">
    <source>
        <dbReference type="ARBA" id="ARBA00022989"/>
    </source>
</evidence>
<dbReference type="AlphaFoldDB" id="C0B6N1"/>
<evidence type="ECO:0000256" key="3">
    <source>
        <dbReference type="ARBA" id="ARBA00022448"/>
    </source>
</evidence>
<keyword evidence="6" id="KW-1133">Transmembrane helix</keyword>
<name>C0B6N1_9FIRM</name>
<dbReference type="Gene3D" id="1.10.3370.10">
    <property type="entry name" value="SecY subunit domain"/>
    <property type="match status" value="1"/>
</dbReference>
<dbReference type="InterPro" id="IPR002208">
    <property type="entry name" value="SecY/SEC61-alpha"/>
</dbReference>
<keyword evidence="5" id="KW-0653">Protein transport</keyword>
<dbReference type="Pfam" id="PF00344">
    <property type="entry name" value="SecY"/>
    <property type="match status" value="1"/>
</dbReference>
<evidence type="ECO:0000256" key="7">
    <source>
        <dbReference type="ARBA" id="ARBA00023010"/>
    </source>
</evidence>
<accession>C0B6N1</accession>
<dbReference type="PROSITE" id="PS00755">
    <property type="entry name" value="SECY_1"/>
    <property type="match status" value="1"/>
</dbReference>